<evidence type="ECO:0000256" key="1">
    <source>
        <dbReference type="ARBA" id="ARBA00022741"/>
    </source>
</evidence>
<keyword evidence="5" id="KW-1185">Reference proteome</keyword>
<dbReference type="Proteomes" id="UP000011724">
    <property type="component" value="Chromosome"/>
</dbReference>
<gene>
    <name evidence="4" type="ordered locus">BN4_20047</name>
</gene>
<evidence type="ECO:0000256" key="3">
    <source>
        <dbReference type="SAM" id="MobiDB-lite"/>
    </source>
</evidence>
<dbReference type="STRING" id="1322246.BN4_20047"/>
<keyword evidence="4" id="KW-0808">Transferase</keyword>
<evidence type="ECO:0000256" key="2">
    <source>
        <dbReference type="ARBA" id="ARBA00022840"/>
    </source>
</evidence>
<dbReference type="PATRIC" id="fig|879567.3.peg.3097"/>
<dbReference type="Gene3D" id="3.40.50.300">
    <property type="entry name" value="P-loop containing nucleotide triphosphate hydrolases"/>
    <property type="match status" value="1"/>
</dbReference>
<feature type="region of interest" description="Disordered" evidence="3">
    <location>
        <begin position="1"/>
        <end position="39"/>
    </location>
</feature>
<dbReference type="KEGG" id="dpi:BN4_20047"/>
<keyword evidence="4" id="KW-0418">Kinase</keyword>
<dbReference type="BioCyc" id="DPIE1322246:BN4_RS14480-MONOMER"/>
<accession>M1WSC7</accession>
<keyword evidence="1" id="KW-0547">Nucleotide-binding</keyword>
<keyword evidence="2" id="KW-0067">ATP-binding</keyword>
<dbReference type="RefSeq" id="WP_015416151.1">
    <property type="nucleotide sequence ID" value="NC_020409.1"/>
</dbReference>
<dbReference type="PANTHER" id="PTHR32309:SF13">
    <property type="entry name" value="FERRIC ENTEROBACTIN TRANSPORT PROTEIN FEPE"/>
    <property type="match status" value="1"/>
</dbReference>
<name>M1WSC7_PSEP2</name>
<dbReference type="SUPFAM" id="SSF52540">
    <property type="entry name" value="P-loop containing nucleoside triphosphate hydrolases"/>
    <property type="match status" value="1"/>
</dbReference>
<dbReference type="InterPro" id="IPR050445">
    <property type="entry name" value="Bact_polysacc_biosynth/exp"/>
</dbReference>
<sequence>MSKIAKALQKAQDERNDILEQVSPSSPSMSSDKEKTEEATVRHNYRMTQIQEADDLHLERNRLLTSGSAQYIRDSFNVLRARILQITRTDGLNSIMVTSPRRKEGKTIVATNLAMSLARDARQTALLVDTNLRWPGVATTMGVCRGQEGGLEEYLIGHLELPELLVNPGIDKLVVLPACRATTESADLLSTPKMQQLVKECKSRYPDRYVIFDCPHIIDMPDSLVFSTYVDGVILVVEEGKTSQEDIRASLEMLSEANILGVVLNKHFSQ</sequence>
<dbReference type="HOGENOM" id="CLU_052027_1_1_7"/>
<reference evidence="4 5" key="1">
    <citation type="journal article" date="2013" name="PLoS ONE">
        <title>The first genomic and proteomic characterization of a deep-sea sulfate reducer: insights into the piezophilic lifestyle of Desulfovibrio piezophilus.</title>
        <authorList>
            <person name="Pradel N."/>
            <person name="Ji B."/>
            <person name="Gimenez G."/>
            <person name="Talla E."/>
            <person name="Lenoble P."/>
            <person name="Garel M."/>
            <person name="Tamburini C."/>
            <person name="Fourquet P."/>
            <person name="Lebrun R."/>
            <person name="Bertin P."/>
            <person name="Denis Y."/>
            <person name="Pophillat M."/>
            <person name="Barbe V."/>
            <person name="Ollivier B."/>
            <person name="Dolla A."/>
        </authorList>
    </citation>
    <scope>NUCLEOTIDE SEQUENCE [LARGE SCALE GENOMIC DNA]</scope>
    <source>
        <strain evidence="5">DSM 10523 / SB164P1</strain>
    </source>
</reference>
<dbReference type="InterPro" id="IPR027417">
    <property type="entry name" value="P-loop_NTPase"/>
</dbReference>
<dbReference type="GO" id="GO:0005886">
    <property type="term" value="C:plasma membrane"/>
    <property type="evidence" value="ECO:0007669"/>
    <property type="project" value="TreeGrafter"/>
</dbReference>
<evidence type="ECO:0000313" key="4">
    <source>
        <dbReference type="EMBL" id="CCH50109.1"/>
    </source>
</evidence>
<evidence type="ECO:0000313" key="5">
    <source>
        <dbReference type="Proteomes" id="UP000011724"/>
    </source>
</evidence>
<dbReference type="AlphaFoldDB" id="M1WSC7"/>
<protein>
    <submittedName>
        <fullName evidence="4">Tyrosine-protein kinase</fullName>
    </submittedName>
</protein>
<dbReference type="CDD" id="cd05387">
    <property type="entry name" value="BY-kinase"/>
    <property type="match status" value="1"/>
</dbReference>
<dbReference type="eggNOG" id="COG0489">
    <property type="taxonomic scope" value="Bacteria"/>
</dbReference>
<dbReference type="PANTHER" id="PTHR32309">
    <property type="entry name" value="TYROSINE-PROTEIN KINASE"/>
    <property type="match status" value="1"/>
</dbReference>
<dbReference type="GO" id="GO:0004713">
    <property type="term" value="F:protein tyrosine kinase activity"/>
    <property type="evidence" value="ECO:0007669"/>
    <property type="project" value="TreeGrafter"/>
</dbReference>
<dbReference type="EMBL" id="FO203427">
    <property type="protein sequence ID" value="CCH50109.1"/>
    <property type="molecule type" value="Genomic_DNA"/>
</dbReference>
<dbReference type="OrthoDB" id="9812433at2"/>
<reference evidence="5" key="2">
    <citation type="journal article" date="2013" name="Stand. Genomic Sci.">
        <title>Complete genome sequence of Desulfocapsa sulfexigens, a marine deltaproteobacterium specialized in disproportionating inorganic sulfur compounds.</title>
        <authorList>
            <person name="Finster K.W."/>
            <person name="Kjeldsen K.U."/>
            <person name="Kube M."/>
            <person name="Reinhardt R."/>
            <person name="Mussmann M."/>
            <person name="Amann R."/>
            <person name="Schreiber L."/>
        </authorList>
    </citation>
    <scope>NUCLEOTIDE SEQUENCE [LARGE SCALE GENOMIC DNA]</scope>
    <source>
        <strain evidence="5">DSM 10523 / SB164P1</strain>
    </source>
</reference>
<proteinExistence type="predicted"/>
<organism evidence="4 5">
    <name type="scientific">Pseudodesulfovibrio piezophilus (strain DSM 21447 / JCM 15486 / C1TLV30)</name>
    <name type="common">Desulfovibrio piezophilus</name>
    <dbReference type="NCBI Taxonomy" id="1322246"/>
    <lineage>
        <taxon>Bacteria</taxon>
        <taxon>Pseudomonadati</taxon>
        <taxon>Thermodesulfobacteriota</taxon>
        <taxon>Desulfovibrionia</taxon>
        <taxon>Desulfovibrionales</taxon>
        <taxon>Desulfovibrionaceae</taxon>
    </lineage>
</organism>
<dbReference type="InterPro" id="IPR005702">
    <property type="entry name" value="Wzc-like_C"/>
</dbReference>